<dbReference type="Gene3D" id="2.60.200.20">
    <property type="match status" value="1"/>
</dbReference>
<dbReference type="Pfam" id="PF00498">
    <property type="entry name" value="FHA"/>
    <property type="match status" value="1"/>
</dbReference>
<dbReference type="Proteomes" id="UP001196765">
    <property type="component" value="Unassembled WGS sequence"/>
</dbReference>
<reference evidence="3 4" key="1">
    <citation type="submission" date="2018-08" db="EMBL/GenBank/DDBJ databases">
        <title>A genome reference for cultivated species of the human gut microbiota.</title>
        <authorList>
            <person name="Zou Y."/>
            <person name="Xue W."/>
            <person name="Luo G."/>
        </authorList>
    </citation>
    <scope>NUCLEOTIDE SEQUENCE [LARGE SCALE GENOMIC DNA]</scope>
    <source>
        <strain evidence="3 4">AF46-2NS</strain>
    </source>
</reference>
<organism evidence="3 4">
    <name type="scientific">Segatella copri</name>
    <dbReference type="NCBI Taxonomy" id="165179"/>
    <lineage>
        <taxon>Bacteria</taxon>
        <taxon>Pseudomonadati</taxon>
        <taxon>Bacteroidota</taxon>
        <taxon>Bacteroidia</taxon>
        <taxon>Bacteroidales</taxon>
        <taxon>Prevotellaceae</taxon>
        <taxon>Segatella</taxon>
    </lineage>
</organism>
<dbReference type="Proteomes" id="UP000286211">
    <property type="component" value="Unassembled WGS sequence"/>
</dbReference>
<dbReference type="SUPFAM" id="SSF49879">
    <property type="entry name" value="SMAD/FHA domain"/>
    <property type="match status" value="1"/>
</dbReference>
<dbReference type="EMBL" id="QRNB01000046">
    <property type="protein sequence ID" value="RHK09787.1"/>
    <property type="molecule type" value="Genomic_DNA"/>
</dbReference>
<evidence type="ECO:0000259" key="1">
    <source>
        <dbReference type="PROSITE" id="PS50006"/>
    </source>
</evidence>
<dbReference type="InterPro" id="IPR000253">
    <property type="entry name" value="FHA_dom"/>
</dbReference>
<dbReference type="EMBL" id="JAHOEI010000008">
    <property type="protein sequence ID" value="MBV3386953.1"/>
    <property type="molecule type" value="Genomic_DNA"/>
</dbReference>
<dbReference type="SMART" id="SM00240">
    <property type="entry name" value="FHA"/>
    <property type="match status" value="1"/>
</dbReference>
<protein>
    <submittedName>
        <fullName evidence="3">FHA domain-containing protein</fullName>
    </submittedName>
</protein>
<sequence>MDILVGRGGNQGMIIDDESVSKIHCKIEVLDSGRMALTNLSAKGTWLNGIKLIKRTLVKPDDELRLGPTYTVQVKELLTQENYNAYTNYIYVAERYKTKGDLEAFINAAAKYSAGNMPSYVMPVVKSTMAYYEIQEDKLYDAQMLLYEVGDQLYEMQDGTELLQGIYASILDLVGKLYVEVGKYEEAKIAADAATKIFHRIKPGQFSSSEEQIESVTQLSESINAILGINQLRQ</sequence>
<evidence type="ECO:0000313" key="2">
    <source>
        <dbReference type="EMBL" id="MBV3386953.1"/>
    </source>
</evidence>
<dbReference type="PROSITE" id="PS50006">
    <property type="entry name" value="FHA_DOMAIN"/>
    <property type="match status" value="1"/>
</dbReference>
<dbReference type="CDD" id="cd00060">
    <property type="entry name" value="FHA"/>
    <property type="match status" value="1"/>
</dbReference>
<evidence type="ECO:0000313" key="4">
    <source>
        <dbReference type="Proteomes" id="UP000286211"/>
    </source>
</evidence>
<name>A0A415F2B8_9BACT</name>
<dbReference type="AlphaFoldDB" id="A0A415F2B8"/>
<feature type="domain" description="FHA" evidence="1">
    <location>
        <begin position="3"/>
        <end position="52"/>
    </location>
</feature>
<dbReference type="RefSeq" id="WP_119236436.1">
    <property type="nucleotide sequence ID" value="NZ_JAHOEA010000040.1"/>
</dbReference>
<comment type="caution">
    <text evidence="3">The sequence shown here is derived from an EMBL/GenBank/DDBJ whole genome shotgun (WGS) entry which is preliminary data.</text>
</comment>
<proteinExistence type="predicted"/>
<gene>
    <name evidence="3" type="ORF">DW079_09530</name>
    <name evidence="2" type="ORF">KSW82_04250</name>
</gene>
<evidence type="ECO:0000313" key="3">
    <source>
        <dbReference type="EMBL" id="RHK09787.1"/>
    </source>
</evidence>
<dbReference type="InterPro" id="IPR008984">
    <property type="entry name" value="SMAD_FHA_dom_sf"/>
</dbReference>
<accession>A0A415F2B8</accession>
<reference evidence="2" key="2">
    <citation type="submission" date="2021-06" db="EMBL/GenBank/DDBJ databases">
        <title>Collection of gut derived symbiotic bacterial strains cultured from healthy donors.</title>
        <authorList>
            <person name="Lin H."/>
            <person name="Littmann E."/>
            <person name="Pamer E.G."/>
        </authorList>
    </citation>
    <scope>NUCLEOTIDE SEQUENCE</scope>
    <source>
        <strain evidence="2">MSK.21.74</strain>
    </source>
</reference>